<evidence type="ECO:0000313" key="1">
    <source>
        <dbReference type="EMBL" id="CAK0897935.1"/>
    </source>
</evidence>
<gene>
    <name evidence="1" type="ORF">PCOR1329_LOCUS75975</name>
</gene>
<keyword evidence="2" id="KW-1185">Reference proteome</keyword>
<reference evidence="1" key="1">
    <citation type="submission" date="2023-10" db="EMBL/GenBank/DDBJ databases">
        <authorList>
            <person name="Chen Y."/>
            <person name="Shah S."/>
            <person name="Dougan E. K."/>
            <person name="Thang M."/>
            <person name="Chan C."/>
        </authorList>
    </citation>
    <scope>NUCLEOTIDE SEQUENCE [LARGE SCALE GENOMIC DNA]</scope>
</reference>
<dbReference type="Proteomes" id="UP001189429">
    <property type="component" value="Unassembled WGS sequence"/>
</dbReference>
<evidence type="ECO:0000313" key="2">
    <source>
        <dbReference type="Proteomes" id="UP001189429"/>
    </source>
</evidence>
<name>A0ABN9XE91_9DINO</name>
<comment type="caution">
    <text evidence="1">The sequence shown here is derived from an EMBL/GenBank/DDBJ whole genome shotgun (WGS) entry which is preliminary data.</text>
</comment>
<accession>A0ABN9XE91</accession>
<organism evidence="1 2">
    <name type="scientific">Prorocentrum cordatum</name>
    <dbReference type="NCBI Taxonomy" id="2364126"/>
    <lineage>
        <taxon>Eukaryota</taxon>
        <taxon>Sar</taxon>
        <taxon>Alveolata</taxon>
        <taxon>Dinophyceae</taxon>
        <taxon>Prorocentrales</taxon>
        <taxon>Prorocentraceae</taxon>
        <taxon>Prorocentrum</taxon>
    </lineage>
</organism>
<protein>
    <submittedName>
        <fullName evidence="1">Uncharacterized protein</fullName>
    </submittedName>
</protein>
<sequence>MHTGQATAYGEATAEDIQMAASCSFSVEFETMSGGVKRSDSSTGAQMQFKVCGHWTNIMWILHSVVDPAAGATSGQAVSKRFAMNERPTKMSIEAGGSDALQ</sequence>
<proteinExistence type="predicted"/>
<dbReference type="EMBL" id="CAUYUJ010020404">
    <property type="protein sequence ID" value="CAK0897935.1"/>
    <property type="molecule type" value="Genomic_DNA"/>
</dbReference>